<accession>A0A289YN50</accession>
<evidence type="ECO:0000313" key="2">
    <source>
        <dbReference type="Proteomes" id="UP000223363"/>
    </source>
</evidence>
<organism evidence="1 2">
    <name type="scientific">Serratia phage vB_SmaM_ 2050HW</name>
    <dbReference type="NCBI Taxonomy" id="2024252"/>
    <lineage>
        <taxon>Viruses</taxon>
        <taxon>Duplodnaviria</taxon>
        <taxon>Heunggongvirae</taxon>
        <taxon>Uroviricota</taxon>
        <taxon>Caudoviricetes</taxon>
        <taxon>Chimalliviridae</taxon>
        <taxon>Moabitevirus</taxon>
        <taxon>Moabitevirus mv2050HW</taxon>
    </lineage>
</organism>
<keyword evidence="2" id="KW-1185">Reference proteome</keyword>
<gene>
    <name evidence="1" type="ORF">2050HW_00341</name>
</gene>
<dbReference type="Proteomes" id="UP000223363">
    <property type="component" value="Segment"/>
</dbReference>
<sequence length="190" mass="21592">MENKEYILTVKENVIRVKLPGETTKEEFVRKVSKEIRKQLSRVASKVIVEGLTSQLPEYLGKYYQETEQYNYAMLSAAYNLSLYVIPIDDTQVELKPVIRSLGACRGHITYKGQKSPFILMEGDTLEEAVTKVHRRLATKIKETNFPEDLELIESGLAKDSITEILGYFANDGERGSTIEHPCGIVLFIE</sequence>
<proteinExistence type="predicted"/>
<protein>
    <submittedName>
        <fullName evidence="1">Uncharacterized protein</fullName>
    </submittedName>
</protein>
<name>A0A289YN50_9CAUD</name>
<evidence type="ECO:0000313" key="1">
    <source>
        <dbReference type="EMBL" id="ATA65676.1"/>
    </source>
</evidence>
<dbReference type="EMBL" id="MF285618">
    <property type="protein sequence ID" value="ATA65676.1"/>
    <property type="molecule type" value="Genomic_DNA"/>
</dbReference>
<reference evidence="2" key="1">
    <citation type="submission" date="2017-06" db="EMBL/GenBank/DDBJ databases">
        <authorList>
            <person name="Zhao X."/>
        </authorList>
    </citation>
    <scope>NUCLEOTIDE SEQUENCE [LARGE SCALE GENOMIC DNA]</scope>
</reference>